<evidence type="ECO:0000313" key="1">
    <source>
        <dbReference type="EMBL" id="MBG9985847.1"/>
    </source>
</evidence>
<evidence type="ECO:0000313" key="2">
    <source>
        <dbReference type="Proteomes" id="UP000721415"/>
    </source>
</evidence>
<organism evidence="1 2">
    <name type="scientific">Facklamia lactis</name>
    <dbReference type="NCBI Taxonomy" id="2749967"/>
    <lineage>
        <taxon>Bacteria</taxon>
        <taxon>Bacillati</taxon>
        <taxon>Bacillota</taxon>
        <taxon>Bacilli</taxon>
        <taxon>Lactobacillales</taxon>
        <taxon>Aerococcaceae</taxon>
        <taxon>Facklamia</taxon>
    </lineage>
</organism>
<dbReference type="EMBL" id="JACBXQ010000002">
    <property type="protein sequence ID" value="MBG9985847.1"/>
    <property type="molecule type" value="Genomic_DNA"/>
</dbReference>
<gene>
    <name evidence="1" type="ORF">HZY91_02940</name>
</gene>
<proteinExistence type="predicted"/>
<protein>
    <submittedName>
        <fullName evidence="1">Uncharacterized protein</fullName>
    </submittedName>
</protein>
<accession>A0ABS0LPE5</accession>
<keyword evidence="2" id="KW-1185">Reference proteome</keyword>
<dbReference type="Proteomes" id="UP000721415">
    <property type="component" value="Unassembled WGS sequence"/>
</dbReference>
<comment type="caution">
    <text evidence="1">The sequence shown here is derived from an EMBL/GenBank/DDBJ whole genome shotgun (WGS) entry which is preliminary data.</text>
</comment>
<reference evidence="1 2" key="1">
    <citation type="submission" date="2020-07" db="EMBL/GenBank/DDBJ databases">
        <title>Facklamia lactis sp. nov., isolated from raw milk.</title>
        <authorList>
            <person name="Doll E.V."/>
            <person name="Huptas C."/>
            <person name="Staib L."/>
            <person name="Wenning M."/>
            <person name="Scherer S."/>
        </authorList>
    </citation>
    <scope>NUCLEOTIDE SEQUENCE [LARGE SCALE GENOMIC DNA]</scope>
    <source>
        <strain evidence="1 2">DSM 111018</strain>
    </source>
</reference>
<name>A0ABS0LPE5_9LACT</name>
<sequence length="182" mass="19545">MQIKAAAHAKFDAIKQGITNKINAVKEAVQNAINKIKSIMKFSWKLPHLKLSHISISGSFSLSPPSVPKFGLSWFAKGGILTQPTVFGANGNNLMAGGEARKEAVLPLNAETLGGIGRGIANATGFGNMANIEALLKRLIASNERPVVVMLPNGQVIFESIKNYSDQWTSSTVDWTERGLTI</sequence>